<dbReference type="Pfam" id="PF00266">
    <property type="entry name" value="Aminotran_5"/>
    <property type="match status" value="1"/>
</dbReference>
<dbReference type="GO" id="GO:0031071">
    <property type="term" value="F:cysteine desulfurase activity"/>
    <property type="evidence" value="ECO:0007669"/>
    <property type="project" value="UniProtKB-EC"/>
</dbReference>
<evidence type="ECO:0000256" key="1">
    <source>
        <dbReference type="ARBA" id="ARBA00001933"/>
    </source>
</evidence>
<dbReference type="PROSITE" id="PS00595">
    <property type="entry name" value="AA_TRANSFER_CLASS_5"/>
    <property type="match status" value="1"/>
</dbReference>
<evidence type="ECO:0000259" key="10">
    <source>
        <dbReference type="Pfam" id="PF00266"/>
    </source>
</evidence>
<comment type="function">
    <text evidence="2">Catalyzes the removal of elemental sulfur and selenium atoms from L-cysteine, L-cystine, L-selenocysteine, and L-selenocystine to produce L-alanine.</text>
</comment>
<evidence type="ECO:0000256" key="5">
    <source>
        <dbReference type="ARBA" id="ARBA00021850"/>
    </source>
</evidence>
<evidence type="ECO:0000256" key="8">
    <source>
        <dbReference type="ARBA" id="ARBA00050776"/>
    </source>
</evidence>
<dbReference type="CDD" id="cd06453">
    <property type="entry name" value="SufS_like"/>
    <property type="match status" value="1"/>
</dbReference>
<evidence type="ECO:0000313" key="12">
    <source>
        <dbReference type="Proteomes" id="UP000323824"/>
    </source>
</evidence>
<dbReference type="Gene3D" id="3.40.640.10">
    <property type="entry name" value="Type I PLP-dependent aspartate aminotransferase-like (Major domain)"/>
    <property type="match status" value="1"/>
</dbReference>
<evidence type="ECO:0000256" key="9">
    <source>
        <dbReference type="RuleBase" id="RU004504"/>
    </source>
</evidence>
<dbReference type="PANTHER" id="PTHR43586">
    <property type="entry name" value="CYSTEINE DESULFURASE"/>
    <property type="match status" value="1"/>
</dbReference>
<dbReference type="InterPro" id="IPR010970">
    <property type="entry name" value="Cys_dSase_SufS"/>
</dbReference>
<feature type="domain" description="Aminotransferase class V" evidence="10">
    <location>
        <begin position="15"/>
        <end position="382"/>
    </location>
</feature>
<evidence type="ECO:0000313" key="11">
    <source>
        <dbReference type="EMBL" id="QEN04972.1"/>
    </source>
</evidence>
<dbReference type="GO" id="GO:0006534">
    <property type="term" value="P:cysteine metabolic process"/>
    <property type="evidence" value="ECO:0007669"/>
    <property type="project" value="InterPro"/>
</dbReference>
<evidence type="ECO:0000256" key="6">
    <source>
        <dbReference type="ARBA" id="ARBA00022679"/>
    </source>
</evidence>
<sequence length="395" mass="43992">MIKDDFPYFKNSKTTYLDNGSTTQKPQSVIDSITSYYTQYCSNTHRGSYKDGNRATKEFEASRSYIRDFIGAKFNKEIIFTKGVTEGINMVASSFVNSRFKTVIISSLEHHSNIVPWHIMGRTLGEGLEVVRYREDLSFDLEHFEDLLRKNPNSFVSITHISNAFGVVNPVKEITGLAHKYGCKVLVDGAQALSRLKVDVKDLGVDFYIASSHKSYGPTGVGVLYINEEVLPEFSPYQTGGAVIERVSFSKSTLLDSPHCFEAGTQNIAGVIGFKTALKYIDSIGYKSIAENEDRLVNYIIEGLKKIDGVRLYTGKSRIVGNVSFNIQGLMPIDIGLLLDKQNISIRAGHHCAMPIMESLNIDGTVRISLGVYNNESDIKTFFKGLDKAVSILRK</sequence>
<dbReference type="AlphaFoldDB" id="A0A5C1QFJ3"/>
<gene>
    <name evidence="11" type="ORF">EW093_09715</name>
</gene>
<dbReference type="InterPro" id="IPR015422">
    <property type="entry name" value="PyrdxlP-dep_Trfase_small"/>
</dbReference>
<protein>
    <recommendedName>
        <fullName evidence="5">Probable cysteine desulfurase</fullName>
        <ecNumber evidence="4">2.8.1.7</ecNumber>
    </recommendedName>
</protein>
<dbReference type="SUPFAM" id="SSF53383">
    <property type="entry name" value="PLP-dependent transferases"/>
    <property type="match status" value="1"/>
</dbReference>
<accession>A0A5C1QFJ3</accession>
<comment type="catalytic activity">
    <reaction evidence="8">
        <text>(sulfur carrier)-H + L-cysteine = (sulfur carrier)-SH + L-alanine</text>
        <dbReference type="Rhea" id="RHEA:43892"/>
        <dbReference type="Rhea" id="RHEA-COMP:14737"/>
        <dbReference type="Rhea" id="RHEA-COMP:14739"/>
        <dbReference type="ChEBI" id="CHEBI:29917"/>
        <dbReference type="ChEBI" id="CHEBI:35235"/>
        <dbReference type="ChEBI" id="CHEBI:57972"/>
        <dbReference type="ChEBI" id="CHEBI:64428"/>
        <dbReference type="EC" id="2.8.1.7"/>
    </reaction>
</comment>
<name>A0A5C1QFJ3_9SPIO</name>
<dbReference type="Proteomes" id="UP000323824">
    <property type="component" value="Chromosome"/>
</dbReference>
<proteinExistence type="inferred from homology"/>
<dbReference type="InterPro" id="IPR016454">
    <property type="entry name" value="Cysteine_dSase"/>
</dbReference>
<reference evidence="11 12" key="2">
    <citation type="submission" date="2019-09" db="EMBL/GenBank/DDBJ databases">
        <title>Complete Genome Sequence and Methylome Analysis of free living Spirochaetas.</title>
        <authorList>
            <person name="Leshcheva N."/>
            <person name="Mikheeva N."/>
        </authorList>
    </citation>
    <scope>NUCLEOTIDE SEQUENCE [LARGE SCALE GENOMIC DNA]</scope>
    <source>
        <strain evidence="11 12">P</strain>
    </source>
</reference>
<organism evidence="11 12">
    <name type="scientific">Thiospirochaeta perfilievii</name>
    <dbReference type="NCBI Taxonomy" id="252967"/>
    <lineage>
        <taxon>Bacteria</taxon>
        <taxon>Pseudomonadati</taxon>
        <taxon>Spirochaetota</taxon>
        <taxon>Spirochaetia</taxon>
        <taxon>Spirochaetales</taxon>
        <taxon>Spirochaetaceae</taxon>
        <taxon>Thiospirochaeta</taxon>
    </lineage>
</organism>
<dbReference type="InterPro" id="IPR000192">
    <property type="entry name" value="Aminotrans_V_dom"/>
</dbReference>
<dbReference type="KEGG" id="sper:EW093_09715"/>
<evidence type="ECO:0000256" key="7">
    <source>
        <dbReference type="ARBA" id="ARBA00022898"/>
    </source>
</evidence>
<dbReference type="PIRSF" id="PIRSF005572">
    <property type="entry name" value="NifS"/>
    <property type="match status" value="1"/>
</dbReference>
<dbReference type="OrthoDB" id="9804366at2"/>
<dbReference type="EMBL" id="CP035807">
    <property type="protein sequence ID" value="QEN04972.1"/>
    <property type="molecule type" value="Genomic_DNA"/>
</dbReference>
<keyword evidence="7" id="KW-0663">Pyridoxal phosphate</keyword>
<dbReference type="GO" id="GO:0030170">
    <property type="term" value="F:pyridoxal phosphate binding"/>
    <property type="evidence" value="ECO:0007669"/>
    <property type="project" value="InterPro"/>
</dbReference>
<evidence type="ECO:0000256" key="2">
    <source>
        <dbReference type="ARBA" id="ARBA00002824"/>
    </source>
</evidence>
<keyword evidence="6" id="KW-0808">Transferase</keyword>
<evidence type="ECO:0000256" key="4">
    <source>
        <dbReference type="ARBA" id="ARBA00012239"/>
    </source>
</evidence>
<dbReference type="InterPro" id="IPR015424">
    <property type="entry name" value="PyrdxlP-dep_Trfase"/>
</dbReference>
<keyword evidence="12" id="KW-1185">Reference proteome</keyword>
<dbReference type="Gene3D" id="3.90.1150.10">
    <property type="entry name" value="Aspartate Aminotransferase, domain 1"/>
    <property type="match status" value="1"/>
</dbReference>
<dbReference type="RefSeq" id="WP_149568213.1">
    <property type="nucleotide sequence ID" value="NZ_CP035807.1"/>
</dbReference>
<comment type="cofactor">
    <cofactor evidence="1 9">
        <name>pyridoxal 5'-phosphate</name>
        <dbReference type="ChEBI" id="CHEBI:597326"/>
    </cofactor>
</comment>
<dbReference type="PANTHER" id="PTHR43586:SF8">
    <property type="entry name" value="CYSTEINE DESULFURASE 1, CHLOROPLASTIC"/>
    <property type="match status" value="1"/>
</dbReference>
<dbReference type="EC" id="2.8.1.7" evidence="4"/>
<reference evidence="11 12" key="1">
    <citation type="submission" date="2019-02" db="EMBL/GenBank/DDBJ databases">
        <authorList>
            <person name="Fomenkov A."/>
            <person name="Dubinina G."/>
            <person name="Grabovich M."/>
            <person name="Vincze T."/>
            <person name="Roberts R.J."/>
        </authorList>
    </citation>
    <scope>NUCLEOTIDE SEQUENCE [LARGE SCALE GENOMIC DNA]</scope>
    <source>
        <strain evidence="11 12">P</strain>
    </source>
</reference>
<evidence type="ECO:0000256" key="3">
    <source>
        <dbReference type="ARBA" id="ARBA00010447"/>
    </source>
</evidence>
<dbReference type="InterPro" id="IPR020578">
    <property type="entry name" value="Aminotrans_V_PyrdxlP_BS"/>
</dbReference>
<dbReference type="InterPro" id="IPR015421">
    <property type="entry name" value="PyrdxlP-dep_Trfase_major"/>
</dbReference>
<comment type="similarity">
    <text evidence="3">Belongs to the class-V pyridoxal-phosphate-dependent aminotransferase family. Csd subfamily.</text>
</comment>